<sequence length="82" mass="9506">MQFMSYKSNKTMTRGAPFPCGLKHYLDEWKISDSFNYTMQPIGASKVVFESYSSSNHFNEARRGISAMRDSFKNKIIFYDLG</sequence>
<dbReference type="AlphaFoldDB" id="A0A2A6BR47"/>
<accession>A0A2A6BR47</accession>
<dbReference type="EnsemblMetazoa" id="PPA36664.1">
    <property type="protein sequence ID" value="PPA36664.1"/>
    <property type="gene ID" value="WBGene00275033"/>
</dbReference>
<reference evidence="2" key="1">
    <citation type="journal article" date="2008" name="Nat. Genet.">
        <title>The Pristionchus pacificus genome provides a unique perspective on nematode lifestyle and parasitism.</title>
        <authorList>
            <person name="Dieterich C."/>
            <person name="Clifton S.W."/>
            <person name="Schuster L.N."/>
            <person name="Chinwalla A."/>
            <person name="Delehaunty K."/>
            <person name="Dinkelacker I."/>
            <person name="Fulton L."/>
            <person name="Fulton R."/>
            <person name="Godfrey J."/>
            <person name="Minx P."/>
            <person name="Mitreva M."/>
            <person name="Roeseler W."/>
            <person name="Tian H."/>
            <person name="Witte H."/>
            <person name="Yang S.P."/>
            <person name="Wilson R.K."/>
            <person name="Sommer R.J."/>
        </authorList>
    </citation>
    <scope>NUCLEOTIDE SEQUENCE [LARGE SCALE GENOMIC DNA]</scope>
    <source>
        <strain evidence="2">PS312</strain>
    </source>
</reference>
<gene>
    <name evidence="1" type="primary">WBGene00275033</name>
</gene>
<dbReference type="PANTHER" id="PTHR31389:SF4">
    <property type="entry name" value="LD39211P"/>
    <property type="match status" value="1"/>
</dbReference>
<organism evidence="1 2">
    <name type="scientific">Pristionchus pacificus</name>
    <name type="common">Parasitic nematode worm</name>
    <dbReference type="NCBI Taxonomy" id="54126"/>
    <lineage>
        <taxon>Eukaryota</taxon>
        <taxon>Metazoa</taxon>
        <taxon>Ecdysozoa</taxon>
        <taxon>Nematoda</taxon>
        <taxon>Chromadorea</taxon>
        <taxon>Rhabditida</taxon>
        <taxon>Rhabditina</taxon>
        <taxon>Diplogasteromorpha</taxon>
        <taxon>Diplogasteroidea</taxon>
        <taxon>Neodiplogasteridae</taxon>
        <taxon>Pristionchus</taxon>
    </lineage>
</organism>
<proteinExistence type="predicted"/>
<protein>
    <submittedName>
        <fullName evidence="1">Uncharacterized protein</fullName>
    </submittedName>
</protein>
<dbReference type="OrthoDB" id="5785713at2759"/>
<evidence type="ECO:0000313" key="1">
    <source>
        <dbReference type="EnsemblMetazoa" id="PPA36664.1"/>
    </source>
</evidence>
<name>A0A2A6BR47_PRIPA</name>
<dbReference type="PANTHER" id="PTHR31389">
    <property type="entry name" value="LD39211P"/>
    <property type="match status" value="1"/>
</dbReference>
<evidence type="ECO:0000313" key="2">
    <source>
        <dbReference type="Proteomes" id="UP000005239"/>
    </source>
</evidence>
<reference evidence="1" key="2">
    <citation type="submission" date="2022-06" db="UniProtKB">
        <authorList>
            <consortium name="EnsemblMetazoa"/>
        </authorList>
    </citation>
    <scope>IDENTIFICATION</scope>
    <source>
        <strain evidence="1">PS312</strain>
    </source>
</reference>
<keyword evidence="2" id="KW-1185">Reference proteome</keyword>
<accession>A0A8R1YVV7</accession>
<dbReference type="Proteomes" id="UP000005239">
    <property type="component" value="Unassembled WGS sequence"/>
</dbReference>